<evidence type="ECO:0000313" key="1">
    <source>
        <dbReference type="EMBL" id="XDJ45062.1"/>
    </source>
</evidence>
<dbReference type="EMBL" id="CP158253">
    <property type="protein sequence ID" value="XDJ45062.1"/>
    <property type="molecule type" value="Genomic_DNA"/>
</dbReference>
<evidence type="ECO:0000313" key="2">
    <source>
        <dbReference type="EMBL" id="XDJ55715.1"/>
    </source>
</evidence>
<dbReference type="AlphaFoldDB" id="A0AB39CSA5"/>
<dbReference type="Gene3D" id="1.10.3790.10">
    <property type="entry name" value="NinB"/>
    <property type="match status" value="1"/>
</dbReference>
<proteinExistence type="predicted"/>
<protein>
    <submittedName>
        <fullName evidence="1">Uncharacterized protein</fullName>
    </submittedName>
</protein>
<organism evidence="1">
    <name type="scientific">Castellaniella ginsengisoli</name>
    <dbReference type="NCBI Taxonomy" id="546114"/>
    <lineage>
        <taxon>Bacteria</taxon>
        <taxon>Pseudomonadati</taxon>
        <taxon>Pseudomonadota</taxon>
        <taxon>Betaproteobacteria</taxon>
        <taxon>Burkholderiales</taxon>
        <taxon>Alcaligenaceae</taxon>
        <taxon>Castellaniella</taxon>
    </lineage>
</organism>
<name>A0AB39CSA5_9BURK</name>
<dbReference type="GeneID" id="93065979"/>
<dbReference type="EMBL" id="CP158257">
    <property type="protein sequence ID" value="XDJ55715.1"/>
    <property type="molecule type" value="Genomic_DNA"/>
</dbReference>
<reference evidence="1" key="1">
    <citation type="submission" date="2024-05" db="EMBL/GenBank/DDBJ databases">
        <authorList>
            <person name="Luo Y.-C."/>
            <person name="Nicholds J."/>
            <person name="Mortimer T."/>
            <person name="Maboni G."/>
        </authorList>
    </citation>
    <scope>NUCLEOTIDE SEQUENCE</scope>
    <source>
        <strain evidence="2">150221</strain>
        <strain evidence="1">153271</strain>
    </source>
</reference>
<gene>
    <name evidence="2" type="ORF">ABRZ00_00555</name>
    <name evidence="1" type="ORF">ABRZ02_01835</name>
</gene>
<sequence>MERQVYTLTTPKVRGFAAKAVVSAPEGWTVRIAPPPRTGAQNAGTHVIYEMMAQAFPHDDAAGWKRYCKLHFGVPILRAEDDHFREVYDQSIKPLPYETKLAVMAYFPVTSIMDRGQIARYIDAIRADFEPRGVDLSLSEATA</sequence>
<accession>A0AB39CSA5</accession>
<dbReference type="RefSeq" id="WP_368647795.1">
    <property type="nucleotide sequence ID" value="NZ_CP158253.1"/>
</dbReference>
<dbReference type="KEGG" id="cgin:ABRZ00_00555"/>
<dbReference type="InterPro" id="IPR036619">
    <property type="entry name" value="NinB_sf"/>
</dbReference>